<keyword evidence="1" id="KW-0732">Signal</keyword>
<dbReference type="InterPro" id="IPR003367">
    <property type="entry name" value="Thrombospondin_3-like_rpt"/>
</dbReference>
<dbReference type="SUPFAM" id="SSF52058">
    <property type="entry name" value="L domain-like"/>
    <property type="match status" value="1"/>
</dbReference>
<dbReference type="Gene3D" id="3.40.50.12480">
    <property type="match status" value="1"/>
</dbReference>
<gene>
    <name evidence="2" type="ORF">EYC82_01195</name>
</gene>
<evidence type="ECO:0000256" key="1">
    <source>
        <dbReference type="ARBA" id="ARBA00022729"/>
    </source>
</evidence>
<protein>
    <recommendedName>
        <fullName evidence="4">Thrombospondin type 3 repeat-containing protein</fullName>
    </recommendedName>
</protein>
<dbReference type="InterPro" id="IPR026906">
    <property type="entry name" value="LRR_5"/>
</dbReference>
<evidence type="ECO:0008006" key="4">
    <source>
        <dbReference type="Google" id="ProtNLM"/>
    </source>
</evidence>
<dbReference type="EMBL" id="SHNO01000001">
    <property type="protein sequence ID" value="MCX2975970.1"/>
    <property type="molecule type" value="Genomic_DNA"/>
</dbReference>
<comment type="caution">
    <text evidence="2">The sequence shown here is derived from an EMBL/GenBank/DDBJ whole genome shotgun (WGS) entry which is preliminary data.</text>
</comment>
<dbReference type="InterPro" id="IPR053139">
    <property type="entry name" value="Surface_bspA-like"/>
</dbReference>
<dbReference type="InterPro" id="IPR032675">
    <property type="entry name" value="LRR_dom_sf"/>
</dbReference>
<evidence type="ECO:0000313" key="3">
    <source>
        <dbReference type="Proteomes" id="UP001143304"/>
    </source>
</evidence>
<dbReference type="PANTHER" id="PTHR45661:SF3">
    <property type="entry name" value="IG-LIKE DOMAIN-CONTAINING PROTEIN"/>
    <property type="match status" value="1"/>
</dbReference>
<organism evidence="2 3">
    <name type="scientific">Candidatus Marimicrobium litorale</name>
    <dbReference type="NCBI Taxonomy" id="2518991"/>
    <lineage>
        <taxon>Bacteria</taxon>
        <taxon>Pseudomonadati</taxon>
        <taxon>Pseudomonadota</taxon>
        <taxon>Gammaproteobacteria</taxon>
        <taxon>Cellvibrionales</taxon>
        <taxon>Halieaceae</taxon>
        <taxon>Marimicrobium</taxon>
    </lineage>
</organism>
<dbReference type="Gene3D" id="3.80.10.10">
    <property type="entry name" value="Ribonuclease Inhibitor"/>
    <property type="match status" value="3"/>
</dbReference>
<proteinExistence type="predicted"/>
<keyword evidence="3" id="KW-1185">Reference proteome</keyword>
<sequence length="599" mass="61907">MKYILAALALTFSMQSKQDTLLPVDRSTLGNAMRHLNTLTMTRRLLASLAFFISVLLSAQALAFDACAQSLNFVCIGSFSYTAKSRTEVEVTGRAVGISDTEPFIFLTIPATASDGTTAYSVTSIGDFAFYGNNLTGVVFGDTGDGNIENNVTTIGNFAFGNNAYLTSVVIPDSVTRIGDHAFQSAGDGLTSVTIGSSVSTIGDYAFYGNRLTSVIIPDSVTSIGGFAFAGNNLSPVSCVNDSAVDSDGAPDSEDNCPFETNNGGILNGLTIGKSVTSIGGFAFSNNAIESVTIPDSVRKIGMYAFGENALTSVTIGSSVTRIGDSAFYQNDLTSVAIPNSVTTIGGNAFSDNALESVSIPNSVTTIGSGAFSNNALGSVSIPNSVTTIGGQAFRNNALESVTIPNSVTTIGWSAFASNNLISVTIPSSVTTIQPYAFYGNALVSAAFNGAFSNFDTSELFDANPNLATITYCEGKGGWPRDFFNGSTIITATPISCPIDSDTDGDGVPDSEDNCPSVANADQLDTDGDLQGNACSIDDDGDNWSDVDDNCPLVANPQQDDADGDGVGDSCDNCLITSNTDQLDTDGNGVGDLCDAIGC</sequence>
<accession>A0ABT3T145</accession>
<reference evidence="2" key="1">
    <citation type="submission" date="2019-02" db="EMBL/GenBank/DDBJ databases">
        <authorList>
            <person name="Li S.-H."/>
        </authorList>
    </citation>
    <scope>NUCLEOTIDE SEQUENCE</scope>
    <source>
        <strain evidence="2">IMCC11814</strain>
    </source>
</reference>
<evidence type="ECO:0000313" key="2">
    <source>
        <dbReference type="EMBL" id="MCX2975970.1"/>
    </source>
</evidence>
<dbReference type="Proteomes" id="UP001143304">
    <property type="component" value="Unassembled WGS sequence"/>
</dbReference>
<dbReference type="Pfam" id="PF13306">
    <property type="entry name" value="LRR_5"/>
    <property type="match status" value="2"/>
</dbReference>
<dbReference type="InterPro" id="IPR028974">
    <property type="entry name" value="TSP_type-3_rpt"/>
</dbReference>
<dbReference type="PANTHER" id="PTHR45661">
    <property type="entry name" value="SURFACE ANTIGEN"/>
    <property type="match status" value="1"/>
</dbReference>
<dbReference type="SUPFAM" id="SSF103647">
    <property type="entry name" value="TSP type-3 repeat"/>
    <property type="match status" value="1"/>
</dbReference>
<name>A0ABT3T145_9GAMM</name>
<dbReference type="Gene3D" id="4.10.1080.10">
    <property type="entry name" value="TSP type-3 repeat"/>
    <property type="match status" value="1"/>
</dbReference>
<dbReference type="Pfam" id="PF02412">
    <property type="entry name" value="TSP_3"/>
    <property type="match status" value="3"/>
</dbReference>
<dbReference type="RefSeq" id="WP_279247728.1">
    <property type="nucleotide sequence ID" value="NZ_SHNO01000001.1"/>
</dbReference>